<feature type="compositionally biased region" description="Polar residues" evidence="1">
    <location>
        <begin position="205"/>
        <end position="214"/>
    </location>
</feature>
<proteinExistence type="predicted"/>
<evidence type="ECO:0000313" key="3">
    <source>
        <dbReference type="Proteomes" id="UP000199670"/>
    </source>
</evidence>
<dbReference type="AlphaFoldDB" id="A0A1C4DPU3"/>
<protein>
    <submittedName>
        <fullName evidence="2">Uncharacterized protein</fullName>
    </submittedName>
</protein>
<reference evidence="3" key="1">
    <citation type="submission" date="2016-08" db="EMBL/GenBank/DDBJ databases">
        <authorList>
            <person name="Varghese N."/>
            <person name="Submissions Spin"/>
        </authorList>
    </citation>
    <scope>NUCLEOTIDE SEQUENCE [LARGE SCALE GENOMIC DNA]</scope>
    <source>
        <strain evidence="3">R-53248</strain>
    </source>
</reference>
<evidence type="ECO:0000313" key="2">
    <source>
        <dbReference type="EMBL" id="SCC33311.1"/>
    </source>
</evidence>
<dbReference type="Proteomes" id="UP000199670">
    <property type="component" value="Unassembled WGS sequence"/>
</dbReference>
<sequence length="252" mass="27187">MVIPSGSTSTSLNSLIRQGKWGDDDGDGQGANGVTASGDIWVVIYNKDGRTVSRGETLSKCRAPYKVTLVSTGGYLQTQYGVPNRTSFSGATVDYYIKPDSSGSCYFASSARPGLSYGTGSSAGPANIWDPNKGFLTQSTDSSSYDRNFPTTGADGLHFDLEMPAGVDGSRFTWSPVTRDGITATVNWESNLARTRVTLHGPRSNRAQMRSGNPSPLDVPSLPQRFELVGRDSRGNEVRYGFVLKQWFVNRG</sequence>
<dbReference type="EMBL" id="FMAQ01000020">
    <property type="protein sequence ID" value="SCC33311.1"/>
    <property type="molecule type" value="Genomic_DNA"/>
</dbReference>
<evidence type="ECO:0000256" key="1">
    <source>
        <dbReference type="SAM" id="MobiDB-lite"/>
    </source>
</evidence>
<name>A0A1C4DPU3_9GAMM</name>
<feature type="region of interest" description="Disordered" evidence="1">
    <location>
        <begin position="200"/>
        <end position="221"/>
    </location>
</feature>
<keyword evidence="3" id="KW-1185">Reference proteome</keyword>
<feature type="non-terminal residue" evidence="2">
    <location>
        <position position="252"/>
    </location>
</feature>
<gene>
    <name evidence="2" type="ORF">GA0061081_12024</name>
</gene>
<organism evidence="2 3">
    <name type="scientific">Gilliamella bombicola</name>
    <dbReference type="NCBI Taxonomy" id="1798182"/>
    <lineage>
        <taxon>Bacteria</taxon>
        <taxon>Pseudomonadati</taxon>
        <taxon>Pseudomonadota</taxon>
        <taxon>Gammaproteobacteria</taxon>
        <taxon>Orbales</taxon>
        <taxon>Orbaceae</taxon>
        <taxon>Gilliamella</taxon>
    </lineage>
</organism>
<accession>A0A1C4DPU3</accession>